<evidence type="ECO:0000256" key="1">
    <source>
        <dbReference type="SAM" id="Phobius"/>
    </source>
</evidence>
<feature type="transmembrane region" description="Helical" evidence="1">
    <location>
        <begin position="151"/>
        <end position="171"/>
    </location>
</feature>
<dbReference type="EMBL" id="AP027742">
    <property type="protein sequence ID" value="BDZ77753.1"/>
    <property type="molecule type" value="Genomic_DNA"/>
</dbReference>
<evidence type="ECO:0000313" key="2">
    <source>
        <dbReference type="EMBL" id="BDZ77753.1"/>
    </source>
</evidence>
<sequence length="179" mass="20363">MKTRDYGRIFFIFCMAGFLLGILYTNIMSGQYLSSGGMFSEYYMSQYLHTEIQAEEYFWYILPIRILPLMLLALAGKIKFRRWAATGVLAWTGFLLGILFTAAIMQLGIKGILVCLAALLPQGIFYAAGYGLVLWHLYLYPQIRWNLTKTIAVAAVILVGIILECYTNPIFMKIVLKTI</sequence>
<dbReference type="Proteomes" id="UP001305815">
    <property type="component" value="Chromosome"/>
</dbReference>
<evidence type="ECO:0000313" key="3">
    <source>
        <dbReference type="Proteomes" id="UP001305815"/>
    </source>
</evidence>
<gene>
    <name evidence="2" type="ORF">Lac1_19360</name>
</gene>
<feature type="transmembrane region" description="Helical" evidence="1">
    <location>
        <begin position="57"/>
        <end position="76"/>
    </location>
</feature>
<feature type="transmembrane region" description="Helical" evidence="1">
    <location>
        <begin position="83"/>
        <end position="105"/>
    </location>
</feature>
<name>A0ABN6YWN3_9FIRM</name>
<protein>
    <recommendedName>
        <fullName evidence="4">Stage II sporulation protein M</fullName>
    </recommendedName>
</protein>
<keyword evidence="1" id="KW-1133">Transmembrane helix</keyword>
<evidence type="ECO:0008006" key="4">
    <source>
        <dbReference type="Google" id="ProtNLM"/>
    </source>
</evidence>
<proteinExistence type="predicted"/>
<accession>A0ABN6YWN3</accession>
<keyword evidence="1" id="KW-0472">Membrane</keyword>
<reference evidence="3" key="1">
    <citation type="journal article" date="2023" name="Int. J. Syst. Evol. Microbiol.">
        <title>Claveliimonas bilis gen. nov., sp. nov., deoxycholic acid-producing bacteria isolated from human faeces, and reclassification of Sellimonas monacensis Zenner et al. 2021 as Claveliimonas monacensis comb. nov.</title>
        <authorList>
            <person name="Hisatomi A."/>
            <person name="Kastawa N.W.E.P.G."/>
            <person name="Song I."/>
            <person name="Ohkuma M."/>
            <person name="Fukiya S."/>
            <person name="Sakamoto M."/>
        </authorList>
    </citation>
    <scope>NUCLEOTIDE SEQUENCE [LARGE SCALE GENOMIC DNA]</scope>
    <source>
        <strain evidence="3">12BBH14</strain>
    </source>
</reference>
<feature type="transmembrane region" description="Helical" evidence="1">
    <location>
        <begin position="111"/>
        <end position="139"/>
    </location>
</feature>
<dbReference type="RefSeq" id="WP_316264792.1">
    <property type="nucleotide sequence ID" value="NZ_AP027742.1"/>
</dbReference>
<feature type="transmembrane region" description="Helical" evidence="1">
    <location>
        <begin position="9"/>
        <end position="27"/>
    </location>
</feature>
<keyword evidence="1" id="KW-0812">Transmembrane</keyword>
<keyword evidence="3" id="KW-1185">Reference proteome</keyword>
<organism evidence="2 3">
    <name type="scientific">Claveliimonas bilis</name>
    <dbReference type="NCBI Taxonomy" id="3028070"/>
    <lineage>
        <taxon>Bacteria</taxon>
        <taxon>Bacillati</taxon>
        <taxon>Bacillota</taxon>
        <taxon>Clostridia</taxon>
        <taxon>Lachnospirales</taxon>
        <taxon>Lachnospiraceae</taxon>
        <taxon>Claveliimonas</taxon>
    </lineage>
</organism>